<evidence type="ECO:0000313" key="4">
    <source>
        <dbReference type="EMBL" id="QBR93255.1"/>
    </source>
</evidence>
<dbReference type="GO" id="GO:0016787">
    <property type="term" value="F:hydrolase activity"/>
    <property type="evidence" value="ECO:0007669"/>
    <property type="project" value="UniProtKB-KW"/>
</dbReference>
<organism evidence="4 5">
    <name type="scientific">Nocardioides euryhalodurans</name>
    <dbReference type="NCBI Taxonomy" id="2518370"/>
    <lineage>
        <taxon>Bacteria</taxon>
        <taxon>Bacillati</taxon>
        <taxon>Actinomycetota</taxon>
        <taxon>Actinomycetes</taxon>
        <taxon>Propionibacteriales</taxon>
        <taxon>Nocardioidaceae</taxon>
        <taxon>Nocardioides</taxon>
    </lineage>
</organism>
<gene>
    <name evidence="4" type="ORF">EXE57_14025</name>
</gene>
<name>A0A4P7GM79_9ACTN</name>
<dbReference type="InterPro" id="IPR029058">
    <property type="entry name" value="AB_hydrolase_fold"/>
</dbReference>
<dbReference type="Pfam" id="PF20434">
    <property type="entry name" value="BD-FAE"/>
    <property type="match status" value="1"/>
</dbReference>
<dbReference type="EMBL" id="CP038267">
    <property type="protein sequence ID" value="QBR93255.1"/>
    <property type="molecule type" value="Genomic_DNA"/>
</dbReference>
<evidence type="ECO:0000313" key="5">
    <source>
        <dbReference type="Proteomes" id="UP000294894"/>
    </source>
</evidence>
<reference evidence="4 5" key="1">
    <citation type="submission" date="2019-03" db="EMBL/GenBank/DDBJ databases">
        <title>Three New Species of Nocardioides, Nocardioides euryhalodurans sp. nov., Nocardioides seonyuensis sp. nov. and Nocardioides eburneoflavus sp. nov., Iolated from Soil.</title>
        <authorList>
            <person name="Roh S.G."/>
            <person name="Lee C."/>
            <person name="Kim M.-K."/>
            <person name="Kim S.B."/>
        </authorList>
    </citation>
    <scope>NUCLEOTIDE SEQUENCE [LARGE SCALE GENOMIC DNA]</scope>
    <source>
        <strain evidence="4 5">MMS17-SY117</strain>
    </source>
</reference>
<evidence type="ECO:0000259" key="3">
    <source>
        <dbReference type="Pfam" id="PF20434"/>
    </source>
</evidence>
<dbReference type="SUPFAM" id="SSF53474">
    <property type="entry name" value="alpha/beta-Hydrolases"/>
    <property type="match status" value="1"/>
</dbReference>
<dbReference type="PANTHER" id="PTHR48081">
    <property type="entry name" value="AB HYDROLASE SUPERFAMILY PROTEIN C4A8.06C"/>
    <property type="match status" value="1"/>
</dbReference>
<dbReference type="OrthoDB" id="255603at2"/>
<dbReference type="InterPro" id="IPR050300">
    <property type="entry name" value="GDXG_lipolytic_enzyme"/>
</dbReference>
<feature type="domain" description="BD-FAE-like" evidence="3">
    <location>
        <begin position="29"/>
        <end position="198"/>
    </location>
</feature>
<evidence type="ECO:0000256" key="1">
    <source>
        <dbReference type="ARBA" id="ARBA00022801"/>
    </source>
</evidence>
<dbReference type="KEGG" id="noy:EXE57_14025"/>
<accession>A0A4P7GM79</accession>
<dbReference type="AlphaFoldDB" id="A0A4P7GM79"/>
<evidence type="ECO:0000256" key="2">
    <source>
        <dbReference type="SAM" id="MobiDB-lite"/>
    </source>
</evidence>
<proteinExistence type="predicted"/>
<protein>
    <submittedName>
        <fullName evidence="4">Alpha/beta hydrolase</fullName>
    </submittedName>
</protein>
<dbReference type="InterPro" id="IPR049492">
    <property type="entry name" value="BD-FAE-like_dom"/>
</dbReference>
<keyword evidence="5" id="KW-1185">Reference proteome</keyword>
<keyword evidence="1 4" id="KW-0378">Hydrolase</keyword>
<sequence length="241" mass="24859">MSPPSGTRTLRYGEDPSQLGELTLPGGTPRGVVVVVHGGFWKSAYDLSLGRPLAASLVEEGWAAWNLEYRRVGNGGGTPQTFDDVAAGIDRLAGVDGLDTSVVLTLGHSAGGHLATWAAGRRDARVPVTGVVSQAGVLDLVRADEQSLGGGAVAALLGHPAGPGDAAYDPAQQVPLDVPVRCVHGRDDDIVPLEQSQRYVDAATAAGADATLTEVDGDHFVVIDPGSDSWRVQLDLLDGLG</sequence>
<dbReference type="Proteomes" id="UP000294894">
    <property type="component" value="Chromosome"/>
</dbReference>
<feature type="region of interest" description="Disordered" evidence="2">
    <location>
        <begin position="1"/>
        <end position="24"/>
    </location>
</feature>
<dbReference type="Gene3D" id="3.40.50.1820">
    <property type="entry name" value="alpha/beta hydrolase"/>
    <property type="match status" value="1"/>
</dbReference>